<protein>
    <submittedName>
        <fullName evidence="3">Putative integrase/recombinase y4rB</fullName>
    </submittedName>
</protein>
<dbReference type="AlphaFoldDB" id="A0A5K7ZH99"/>
<evidence type="ECO:0000259" key="2">
    <source>
        <dbReference type="PROSITE" id="PS51898"/>
    </source>
</evidence>
<dbReference type="GO" id="GO:0015074">
    <property type="term" value="P:DNA integration"/>
    <property type="evidence" value="ECO:0007669"/>
    <property type="project" value="InterPro"/>
</dbReference>
<dbReference type="GO" id="GO:0003677">
    <property type="term" value="F:DNA binding"/>
    <property type="evidence" value="ECO:0007669"/>
    <property type="project" value="InterPro"/>
</dbReference>
<sequence>MKKHEWTTPLGGKMKEFLELKRLSGFKYEREGRLLERFDDYCAKNQFGKAVLTQEIAECFVYGAYYEKTETRYAKERLIRNFGKYLYECDGESYVCPQKSAPKKRGFTPYIFTESELYRFFQVVDQYPPHPLSNRHKIDPLLFRMLYGCGLRISEALHLRIDDVDPTNGTLMILQAKNNKDRLVPMAEGLRHRCEAFLQQAFVPSSNEKFLFPSPLGGTFDKSTVYRRFREYLWEAGISHSGHGPRIHDLRHTFCVHCMKRWVLSGKDILNLMAYLSAYLGHSDFRGTQYYLRLTADLYPDILSKEEAALGCVFPERSAANEDE</sequence>
<evidence type="ECO:0000313" key="3">
    <source>
        <dbReference type="EMBL" id="BBO79645.1"/>
    </source>
</evidence>
<dbReference type="GO" id="GO:0006310">
    <property type="term" value="P:DNA recombination"/>
    <property type="evidence" value="ECO:0007669"/>
    <property type="project" value="UniProtKB-KW"/>
</dbReference>
<reference evidence="3 4" key="1">
    <citation type="submission" date="2019-11" db="EMBL/GenBank/DDBJ databases">
        <title>Comparative genomics of hydrocarbon-degrading Desulfosarcina strains.</title>
        <authorList>
            <person name="Watanabe M."/>
            <person name="Kojima H."/>
            <person name="Fukui M."/>
        </authorList>
    </citation>
    <scope>NUCLEOTIDE SEQUENCE [LARGE SCALE GENOMIC DNA]</scope>
    <source>
        <strain evidence="3 4">28bB2T</strain>
    </source>
</reference>
<proteinExistence type="predicted"/>
<evidence type="ECO:0000256" key="1">
    <source>
        <dbReference type="ARBA" id="ARBA00023172"/>
    </source>
</evidence>
<dbReference type="Gene3D" id="1.10.443.10">
    <property type="entry name" value="Intergrase catalytic core"/>
    <property type="match status" value="1"/>
</dbReference>
<accession>A0A5K7ZH99</accession>
<gene>
    <name evidence="3" type="ORF">DSCO28_02110</name>
</gene>
<dbReference type="InterPro" id="IPR013762">
    <property type="entry name" value="Integrase-like_cat_sf"/>
</dbReference>
<dbReference type="EMBL" id="AP021876">
    <property type="protein sequence ID" value="BBO79645.1"/>
    <property type="molecule type" value="Genomic_DNA"/>
</dbReference>
<dbReference type="PROSITE" id="PS51898">
    <property type="entry name" value="TYR_RECOMBINASE"/>
    <property type="match status" value="1"/>
</dbReference>
<dbReference type="RefSeq" id="WP_155320788.1">
    <property type="nucleotide sequence ID" value="NZ_AP021876.1"/>
</dbReference>
<dbReference type="Pfam" id="PF00589">
    <property type="entry name" value="Phage_integrase"/>
    <property type="match status" value="1"/>
</dbReference>
<keyword evidence="1" id="KW-0233">DNA recombination</keyword>
<name>A0A5K7ZH99_9BACT</name>
<evidence type="ECO:0000313" key="4">
    <source>
        <dbReference type="Proteomes" id="UP000425960"/>
    </source>
</evidence>
<dbReference type="InterPro" id="IPR002104">
    <property type="entry name" value="Integrase_catalytic"/>
</dbReference>
<dbReference type="PANTHER" id="PTHR30349">
    <property type="entry name" value="PHAGE INTEGRASE-RELATED"/>
    <property type="match status" value="1"/>
</dbReference>
<organism evidence="3 4">
    <name type="scientific">Desulfosarcina ovata subsp. sediminis</name>
    <dbReference type="NCBI Taxonomy" id="885957"/>
    <lineage>
        <taxon>Bacteria</taxon>
        <taxon>Pseudomonadati</taxon>
        <taxon>Thermodesulfobacteriota</taxon>
        <taxon>Desulfobacteria</taxon>
        <taxon>Desulfobacterales</taxon>
        <taxon>Desulfosarcinaceae</taxon>
        <taxon>Desulfosarcina</taxon>
    </lineage>
</organism>
<feature type="domain" description="Tyr recombinase" evidence="2">
    <location>
        <begin position="107"/>
        <end position="304"/>
    </location>
</feature>
<dbReference type="KEGG" id="dov:DSCO28_02110"/>
<dbReference type="SUPFAM" id="SSF56349">
    <property type="entry name" value="DNA breaking-rejoining enzymes"/>
    <property type="match status" value="1"/>
</dbReference>
<dbReference type="InterPro" id="IPR050090">
    <property type="entry name" value="Tyrosine_recombinase_XerCD"/>
</dbReference>
<dbReference type="Proteomes" id="UP000425960">
    <property type="component" value="Chromosome"/>
</dbReference>
<dbReference type="PANTHER" id="PTHR30349:SF64">
    <property type="entry name" value="PROPHAGE INTEGRASE INTD-RELATED"/>
    <property type="match status" value="1"/>
</dbReference>
<dbReference type="InterPro" id="IPR011010">
    <property type="entry name" value="DNA_brk_join_enz"/>
</dbReference>